<evidence type="ECO:0000313" key="2">
    <source>
        <dbReference type="Proteomes" id="UP001219934"/>
    </source>
</evidence>
<keyword evidence="2" id="KW-1185">Reference proteome</keyword>
<dbReference type="Proteomes" id="UP001219934">
    <property type="component" value="Unassembled WGS sequence"/>
</dbReference>
<accession>A0AAD6B7A8</accession>
<comment type="caution">
    <text evidence="1">The sequence shown here is derived from an EMBL/GenBank/DDBJ whole genome shotgun (WGS) entry which is preliminary data.</text>
</comment>
<sequence length="68" mass="7479">MCNITPDSYLWTCVSPEKNLHSGKQRDSKGPITAYQSVLSAPPPLILPSLSPLPHLAQAHFHIYIPLS</sequence>
<organism evidence="1 2">
    <name type="scientific">Pogonophryne albipinna</name>
    <dbReference type="NCBI Taxonomy" id="1090488"/>
    <lineage>
        <taxon>Eukaryota</taxon>
        <taxon>Metazoa</taxon>
        <taxon>Chordata</taxon>
        <taxon>Craniata</taxon>
        <taxon>Vertebrata</taxon>
        <taxon>Euteleostomi</taxon>
        <taxon>Actinopterygii</taxon>
        <taxon>Neopterygii</taxon>
        <taxon>Teleostei</taxon>
        <taxon>Neoteleostei</taxon>
        <taxon>Acanthomorphata</taxon>
        <taxon>Eupercaria</taxon>
        <taxon>Perciformes</taxon>
        <taxon>Notothenioidei</taxon>
        <taxon>Pogonophryne</taxon>
    </lineage>
</organism>
<dbReference type="AlphaFoldDB" id="A0AAD6B7A8"/>
<feature type="non-terminal residue" evidence="1">
    <location>
        <position position="68"/>
    </location>
</feature>
<proteinExistence type="predicted"/>
<dbReference type="EMBL" id="JAPTMU010000009">
    <property type="protein sequence ID" value="KAJ4938555.1"/>
    <property type="molecule type" value="Genomic_DNA"/>
</dbReference>
<protein>
    <submittedName>
        <fullName evidence="1">Uncharacterized protein</fullName>
    </submittedName>
</protein>
<reference evidence="1" key="1">
    <citation type="submission" date="2022-11" db="EMBL/GenBank/DDBJ databases">
        <title>Chromosome-level genome of Pogonophryne albipinna.</title>
        <authorList>
            <person name="Jo E."/>
        </authorList>
    </citation>
    <scope>NUCLEOTIDE SEQUENCE</scope>
    <source>
        <strain evidence="1">SGF0006</strain>
        <tissue evidence="1">Muscle</tissue>
    </source>
</reference>
<gene>
    <name evidence="1" type="ORF">JOQ06_003168</name>
</gene>
<name>A0AAD6B7A8_9TELE</name>
<evidence type="ECO:0000313" key="1">
    <source>
        <dbReference type="EMBL" id="KAJ4938555.1"/>
    </source>
</evidence>